<evidence type="ECO:0000313" key="1">
    <source>
        <dbReference type="EMBL" id="KKK99139.1"/>
    </source>
</evidence>
<accession>A0A0F9C9U2</accession>
<dbReference type="EMBL" id="LAZR01045326">
    <property type="protein sequence ID" value="KKK99139.1"/>
    <property type="molecule type" value="Genomic_DNA"/>
</dbReference>
<dbReference type="AlphaFoldDB" id="A0A0F9C9U2"/>
<proteinExistence type="predicted"/>
<name>A0A0F9C9U2_9ZZZZ</name>
<reference evidence="1" key="1">
    <citation type="journal article" date="2015" name="Nature">
        <title>Complex archaea that bridge the gap between prokaryotes and eukaryotes.</title>
        <authorList>
            <person name="Spang A."/>
            <person name="Saw J.H."/>
            <person name="Jorgensen S.L."/>
            <person name="Zaremba-Niedzwiedzka K."/>
            <person name="Martijn J."/>
            <person name="Lind A.E."/>
            <person name="van Eijk R."/>
            <person name="Schleper C."/>
            <person name="Guy L."/>
            <person name="Ettema T.J."/>
        </authorList>
    </citation>
    <scope>NUCLEOTIDE SEQUENCE</scope>
</reference>
<organism evidence="1">
    <name type="scientific">marine sediment metagenome</name>
    <dbReference type="NCBI Taxonomy" id="412755"/>
    <lineage>
        <taxon>unclassified sequences</taxon>
        <taxon>metagenomes</taxon>
        <taxon>ecological metagenomes</taxon>
    </lineage>
</organism>
<comment type="caution">
    <text evidence="1">The sequence shown here is derived from an EMBL/GenBank/DDBJ whole genome shotgun (WGS) entry which is preliminary data.</text>
</comment>
<protein>
    <submittedName>
        <fullName evidence="1">Uncharacterized protein</fullName>
    </submittedName>
</protein>
<gene>
    <name evidence="1" type="ORF">LCGC14_2635730</name>
</gene>
<sequence>MKTILLGSRVKYTYQPGHTTANNFKNEDVEFEATIVHIVNDNNWNPWFFLIDDKGKLYKSFWTECVILGRTPLAQNAINKFELMDIEE</sequence>